<evidence type="ECO:0000259" key="7">
    <source>
        <dbReference type="Pfam" id="PF02656"/>
    </source>
</evidence>
<feature type="compositionally biased region" description="Polar residues" evidence="5">
    <location>
        <begin position="36"/>
        <end position="46"/>
    </location>
</feature>
<evidence type="ECO:0000256" key="4">
    <source>
        <dbReference type="ARBA" id="ARBA00023136"/>
    </source>
</evidence>
<dbReference type="GO" id="GO:0012505">
    <property type="term" value="C:endomembrane system"/>
    <property type="evidence" value="ECO:0007669"/>
    <property type="project" value="UniProtKB-SubCell"/>
</dbReference>
<dbReference type="Proteomes" id="UP000019473">
    <property type="component" value="Unassembled WGS sequence"/>
</dbReference>
<dbReference type="RefSeq" id="XP_007754871.1">
    <property type="nucleotide sequence ID" value="XM_007756681.1"/>
</dbReference>
<feature type="transmembrane region" description="Helical" evidence="6">
    <location>
        <begin position="161"/>
        <end position="189"/>
    </location>
</feature>
<dbReference type="HOGENOM" id="CLU_121517_0_0_1"/>
<comment type="caution">
    <text evidence="8">The sequence shown here is derived from an EMBL/GenBank/DDBJ whole genome shotgun (WGS) entry which is preliminary data.</text>
</comment>
<dbReference type="InterPro" id="IPR052053">
    <property type="entry name" value="IM_YidH-like"/>
</dbReference>
<evidence type="ECO:0000256" key="1">
    <source>
        <dbReference type="ARBA" id="ARBA00004127"/>
    </source>
</evidence>
<evidence type="ECO:0000256" key="5">
    <source>
        <dbReference type="SAM" id="MobiDB-lite"/>
    </source>
</evidence>
<sequence>MLNAHDPASRLTGRIRPANEEFELDGFGNATHQATVARPSTPTLGSTPREHRSNTRSASRKWLTLPSYDRHVPTKAARDHLANERVFLGYIRTASALANFAITALQLYRLQHHPVPQGKLSDYDLGIPVASATLIIAVAVAIAGVWRFFSCQNAMALRKQIVTSGIVVLVFIPAFILLLLALLIFTIIVDPNL</sequence>
<dbReference type="GeneID" id="19177256"/>
<gene>
    <name evidence="8" type="ORF">A1O7_02650</name>
</gene>
<keyword evidence="4 6" id="KW-0472">Membrane</keyword>
<dbReference type="Pfam" id="PF02656">
    <property type="entry name" value="DUF202"/>
    <property type="match status" value="1"/>
</dbReference>
<dbReference type="OrthoDB" id="199599at2759"/>
<evidence type="ECO:0000256" key="6">
    <source>
        <dbReference type="SAM" id="Phobius"/>
    </source>
</evidence>
<dbReference type="InterPro" id="IPR003807">
    <property type="entry name" value="DUF202"/>
</dbReference>
<dbReference type="PANTHER" id="PTHR34187:SF1">
    <property type="entry name" value="DUF202 DOMAIN-CONTAINING PROTEIN"/>
    <property type="match status" value="1"/>
</dbReference>
<dbReference type="PANTHER" id="PTHR34187">
    <property type="entry name" value="FGR18P"/>
    <property type="match status" value="1"/>
</dbReference>
<name>W9W2C4_9EURO</name>
<evidence type="ECO:0000256" key="3">
    <source>
        <dbReference type="ARBA" id="ARBA00022989"/>
    </source>
</evidence>
<keyword evidence="3 6" id="KW-1133">Transmembrane helix</keyword>
<proteinExistence type="predicted"/>
<reference evidence="8 9" key="1">
    <citation type="submission" date="2013-03" db="EMBL/GenBank/DDBJ databases">
        <title>The Genome Sequence of Cladophialophora yegresii CBS 114405.</title>
        <authorList>
            <consortium name="The Broad Institute Genomics Platform"/>
            <person name="Cuomo C."/>
            <person name="de Hoog S."/>
            <person name="Gorbushina A."/>
            <person name="Walker B."/>
            <person name="Young S.K."/>
            <person name="Zeng Q."/>
            <person name="Gargeya S."/>
            <person name="Fitzgerald M."/>
            <person name="Haas B."/>
            <person name="Abouelleil A."/>
            <person name="Allen A.W."/>
            <person name="Alvarado L."/>
            <person name="Arachchi H.M."/>
            <person name="Berlin A.M."/>
            <person name="Chapman S.B."/>
            <person name="Gainer-Dewar J."/>
            <person name="Goldberg J."/>
            <person name="Griggs A."/>
            <person name="Gujja S."/>
            <person name="Hansen M."/>
            <person name="Howarth C."/>
            <person name="Imamovic A."/>
            <person name="Ireland A."/>
            <person name="Larimer J."/>
            <person name="McCowan C."/>
            <person name="Murphy C."/>
            <person name="Pearson M."/>
            <person name="Poon T.W."/>
            <person name="Priest M."/>
            <person name="Roberts A."/>
            <person name="Saif S."/>
            <person name="Shea T."/>
            <person name="Sisk P."/>
            <person name="Sykes S."/>
            <person name="Wortman J."/>
            <person name="Nusbaum C."/>
            <person name="Birren B."/>
        </authorList>
    </citation>
    <scope>NUCLEOTIDE SEQUENCE [LARGE SCALE GENOMIC DNA]</scope>
    <source>
        <strain evidence="8 9">CBS 114405</strain>
    </source>
</reference>
<comment type="subcellular location">
    <subcellularLocation>
        <location evidence="1">Endomembrane system</location>
        <topology evidence="1">Multi-pass membrane protein</topology>
    </subcellularLocation>
</comment>
<evidence type="ECO:0000313" key="8">
    <source>
        <dbReference type="EMBL" id="EXJ62217.1"/>
    </source>
</evidence>
<dbReference type="EMBL" id="AMGW01000002">
    <property type="protein sequence ID" value="EXJ62217.1"/>
    <property type="molecule type" value="Genomic_DNA"/>
</dbReference>
<evidence type="ECO:0000256" key="2">
    <source>
        <dbReference type="ARBA" id="ARBA00022692"/>
    </source>
</evidence>
<keyword evidence="9" id="KW-1185">Reference proteome</keyword>
<dbReference type="STRING" id="1182544.W9W2C4"/>
<dbReference type="VEuPathDB" id="FungiDB:A1O7_02650"/>
<keyword evidence="2 6" id="KW-0812">Transmembrane</keyword>
<feature type="transmembrane region" description="Helical" evidence="6">
    <location>
        <begin position="127"/>
        <end position="149"/>
    </location>
</feature>
<protein>
    <recommendedName>
        <fullName evidence="7">DUF202 domain-containing protein</fullName>
    </recommendedName>
</protein>
<feature type="transmembrane region" description="Helical" evidence="6">
    <location>
        <begin position="87"/>
        <end position="107"/>
    </location>
</feature>
<feature type="domain" description="DUF202" evidence="7">
    <location>
        <begin position="78"/>
        <end position="153"/>
    </location>
</feature>
<feature type="region of interest" description="Disordered" evidence="5">
    <location>
        <begin position="36"/>
        <end position="59"/>
    </location>
</feature>
<organism evidence="8 9">
    <name type="scientific">Cladophialophora yegresii CBS 114405</name>
    <dbReference type="NCBI Taxonomy" id="1182544"/>
    <lineage>
        <taxon>Eukaryota</taxon>
        <taxon>Fungi</taxon>
        <taxon>Dikarya</taxon>
        <taxon>Ascomycota</taxon>
        <taxon>Pezizomycotina</taxon>
        <taxon>Eurotiomycetes</taxon>
        <taxon>Chaetothyriomycetidae</taxon>
        <taxon>Chaetothyriales</taxon>
        <taxon>Herpotrichiellaceae</taxon>
        <taxon>Cladophialophora</taxon>
    </lineage>
</organism>
<accession>W9W2C4</accession>
<evidence type="ECO:0000313" key="9">
    <source>
        <dbReference type="Proteomes" id="UP000019473"/>
    </source>
</evidence>
<dbReference type="AlphaFoldDB" id="W9W2C4"/>